<feature type="transmembrane region" description="Helical" evidence="1">
    <location>
        <begin position="100"/>
        <end position="118"/>
    </location>
</feature>
<evidence type="ECO:0000313" key="3">
    <source>
        <dbReference type="EMBL" id="MBS2964436.1"/>
    </source>
</evidence>
<dbReference type="InterPro" id="IPR005182">
    <property type="entry name" value="YdbS-like_PH"/>
</dbReference>
<organism evidence="3 4">
    <name type="scientific">Actinocrinis puniceicyclus</name>
    <dbReference type="NCBI Taxonomy" id="977794"/>
    <lineage>
        <taxon>Bacteria</taxon>
        <taxon>Bacillati</taxon>
        <taxon>Actinomycetota</taxon>
        <taxon>Actinomycetes</taxon>
        <taxon>Catenulisporales</taxon>
        <taxon>Actinospicaceae</taxon>
        <taxon>Actinocrinis</taxon>
    </lineage>
</organism>
<keyword evidence="4" id="KW-1185">Reference proteome</keyword>
<comment type="caution">
    <text evidence="3">The sequence shown here is derived from an EMBL/GenBank/DDBJ whole genome shotgun (WGS) entry which is preliminary data.</text>
</comment>
<name>A0A8J7WLB4_9ACTN</name>
<dbReference type="PANTHER" id="PTHR37938:SF1">
    <property type="entry name" value="BLL0215 PROTEIN"/>
    <property type="match status" value="1"/>
</dbReference>
<feature type="domain" description="YdbS-like PH" evidence="2">
    <location>
        <begin position="149"/>
        <end position="216"/>
    </location>
</feature>
<keyword evidence="1" id="KW-1133">Transmembrane helix</keyword>
<evidence type="ECO:0000259" key="2">
    <source>
        <dbReference type="Pfam" id="PF03703"/>
    </source>
</evidence>
<dbReference type="PANTHER" id="PTHR37938">
    <property type="entry name" value="BLL0215 PROTEIN"/>
    <property type="match status" value="1"/>
</dbReference>
<proteinExistence type="predicted"/>
<dbReference type="EMBL" id="JAGSXH010000050">
    <property type="protein sequence ID" value="MBS2964436.1"/>
    <property type="molecule type" value="Genomic_DNA"/>
</dbReference>
<keyword evidence="1" id="KW-0812">Transmembrane</keyword>
<dbReference type="Proteomes" id="UP000677913">
    <property type="component" value="Unassembled WGS sequence"/>
</dbReference>
<gene>
    <name evidence="3" type="ORF">KGA66_15365</name>
</gene>
<feature type="transmembrane region" description="Helical" evidence="1">
    <location>
        <begin position="68"/>
        <end position="88"/>
    </location>
</feature>
<dbReference type="RefSeq" id="WP_211468797.1">
    <property type="nucleotide sequence ID" value="NZ_JAGSXH010000050.1"/>
</dbReference>
<dbReference type="AlphaFoldDB" id="A0A8J7WLB4"/>
<feature type="transmembrane region" description="Helical" evidence="1">
    <location>
        <begin position="34"/>
        <end position="56"/>
    </location>
</feature>
<evidence type="ECO:0000313" key="4">
    <source>
        <dbReference type="Proteomes" id="UP000677913"/>
    </source>
</evidence>
<protein>
    <submittedName>
        <fullName evidence="3">PH domain-containing protein</fullName>
    </submittedName>
</protein>
<evidence type="ECO:0000256" key="1">
    <source>
        <dbReference type="SAM" id="Phobius"/>
    </source>
</evidence>
<dbReference type="Pfam" id="PF03703">
    <property type="entry name" value="bPH_2"/>
    <property type="match status" value="1"/>
</dbReference>
<sequence>MTMFPSIASSQAPGHIRKFLDPDEKVVIHTRFHWASLIQPVALAVVGVFVTIAVNVSQPVRTGSALNVAWLLWGLWVLWALATVWDIRKAMALRKADARAQLLAAVIVGALAYGIAWLVQNKLFGVGGMLLIVLLVVLGWAALQIGEWADRFFVLTNKRIVVIEGIISTTVRSMPVSRLTDMAYRRSGIGRALGYGLFDVESAGQDQALKIMNHVPRPEYTNLQISHLLFASPKPDPKNIVIGGQVSPHNGNVSLTGQMDG</sequence>
<reference evidence="3" key="1">
    <citation type="submission" date="2021-04" db="EMBL/GenBank/DDBJ databases">
        <title>Genome based classification of Actinospica acidithermotolerans sp. nov., an actinobacterium isolated from an Indonesian hot spring.</title>
        <authorList>
            <person name="Kusuma A.B."/>
            <person name="Putra K.E."/>
            <person name="Nafisah S."/>
            <person name="Loh J."/>
            <person name="Nouioui I."/>
            <person name="Goodfellow M."/>
        </authorList>
    </citation>
    <scope>NUCLEOTIDE SEQUENCE</scope>
    <source>
        <strain evidence="3">DSM 45618</strain>
    </source>
</reference>
<accession>A0A8J7WLB4</accession>
<keyword evidence="1" id="KW-0472">Membrane</keyword>
<feature type="transmembrane region" description="Helical" evidence="1">
    <location>
        <begin position="124"/>
        <end position="143"/>
    </location>
</feature>